<dbReference type="SUPFAM" id="SSF88946">
    <property type="entry name" value="Sigma2 domain of RNA polymerase sigma factors"/>
    <property type="match status" value="1"/>
</dbReference>
<dbReference type="PANTHER" id="PTHR30603:SF47">
    <property type="entry name" value="RNA POLYMERASE SIGMA FACTOR SIGD, CHLOROPLASTIC"/>
    <property type="match status" value="1"/>
</dbReference>
<dbReference type="InterPro" id="IPR007627">
    <property type="entry name" value="RNA_pol_sigma70_r2"/>
</dbReference>
<sequence length="298" mass="34730">DPLLASYFSDIEKYPRLEREEEIYFIQKAQKGDRKAREIVFQGNCRFVISVAKMYQNNGLPIVDLINEGNIGLLSAIERYDPAREAKFISYAVWWIRQGILDALMKQNYTIALPLNYYSTNLHIERFEEKFFGENDRQPTSLEIAEKFGMSTSEIEGRFTMRTISKTEWLSRPTEIVLRDEGNMYFEEITYLSCGIEAEEKSDELLLLESCRTDILRVISNLTDREREVLKLFFSLNGNPNKEGSSLEEIGDRVGLTKERVRQIKEKAIRRIRLRSSVFKGEILRRYLGNLTSIGFTI</sequence>
<dbReference type="InterPro" id="IPR013325">
    <property type="entry name" value="RNA_pol_sigma_r2"/>
</dbReference>
<accession>A0A1F6UX04</accession>
<feature type="non-terminal residue" evidence="7">
    <location>
        <position position="1"/>
    </location>
</feature>
<comment type="caution">
    <text evidence="7">The sequence shown here is derived from an EMBL/GenBank/DDBJ whole genome shotgun (WGS) entry which is preliminary data.</text>
</comment>
<dbReference type="PRINTS" id="PR00046">
    <property type="entry name" value="SIGMA70FCT"/>
</dbReference>
<dbReference type="Gene3D" id="1.10.601.10">
    <property type="entry name" value="RNA Polymerase Primary Sigma Factor"/>
    <property type="match status" value="1"/>
</dbReference>
<proteinExistence type="predicted"/>
<feature type="domain" description="RNA polymerase sigma-70 region 4" evidence="6">
    <location>
        <begin position="219"/>
        <end position="273"/>
    </location>
</feature>
<dbReference type="AlphaFoldDB" id="A0A1F6UX04"/>
<dbReference type="InterPro" id="IPR007630">
    <property type="entry name" value="RNA_pol_sigma70_r4"/>
</dbReference>
<dbReference type="GO" id="GO:0016987">
    <property type="term" value="F:sigma factor activity"/>
    <property type="evidence" value="ECO:0007669"/>
    <property type="project" value="UniProtKB-KW"/>
</dbReference>
<dbReference type="GO" id="GO:0006352">
    <property type="term" value="P:DNA-templated transcription initiation"/>
    <property type="evidence" value="ECO:0007669"/>
    <property type="project" value="InterPro"/>
</dbReference>
<dbReference type="Pfam" id="PF04545">
    <property type="entry name" value="Sigma70_r4"/>
    <property type="match status" value="1"/>
</dbReference>
<protein>
    <recommendedName>
        <fullName evidence="9">RNA polymerase sigma-70 domain-containing protein</fullName>
    </recommendedName>
</protein>
<keyword evidence="2" id="KW-0731">Sigma factor</keyword>
<dbReference type="InterPro" id="IPR014284">
    <property type="entry name" value="RNA_pol_sigma-70_dom"/>
</dbReference>
<dbReference type="Gene3D" id="1.20.140.160">
    <property type="match status" value="1"/>
</dbReference>
<evidence type="ECO:0000259" key="5">
    <source>
        <dbReference type="Pfam" id="PF04542"/>
    </source>
</evidence>
<evidence type="ECO:0000313" key="8">
    <source>
        <dbReference type="Proteomes" id="UP000182253"/>
    </source>
</evidence>
<keyword evidence="4" id="KW-0804">Transcription</keyword>
<dbReference type="STRING" id="1801735.A2645_00515"/>
<dbReference type="InterPro" id="IPR000943">
    <property type="entry name" value="RNA_pol_sigma70"/>
</dbReference>
<name>A0A1F6UX04_9BACT</name>
<dbReference type="GO" id="GO:0003677">
    <property type="term" value="F:DNA binding"/>
    <property type="evidence" value="ECO:0007669"/>
    <property type="project" value="UniProtKB-KW"/>
</dbReference>
<dbReference type="Pfam" id="PF04542">
    <property type="entry name" value="Sigma70_r2"/>
    <property type="match status" value="1"/>
</dbReference>
<dbReference type="SUPFAM" id="SSF88659">
    <property type="entry name" value="Sigma3 and sigma4 domains of RNA polymerase sigma factors"/>
    <property type="match status" value="2"/>
</dbReference>
<evidence type="ECO:0000256" key="2">
    <source>
        <dbReference type="ARBA" id="ARBA00023082"/>
    </source>
</evidence>
<dbReference type="Proteomes" id="UP000182253">
    <property type="component" value="Unassembled WGS sequence"/>
</dbReference>
<dbReference type="EMBL" id="MFTL01000007">
    <property type="protein sequence ID" value="OGI61836.1"/>
    <property type="molecule type" value="Genomic_DNA"/>
</dbReference>
<evidence type="ECO:0000256" key="3">
    <source>
        <dbReference type="ARBA" id="ARBA00023125"/>
    </source>
</evidence>
<dbReference type="InterPro" id="IPR050239">
    <property type="entry name" value="Sigma-70_RNA_pol_init_factors"/>
</dbReference>
<evidence type="ECO:0000256" key="4">
    <source>
        <dbReference type="ARBA" id="ARBA00023163"/>
    </source>
</evidence>
<feature type="domain" description="RNA polymerase sigma-70 region 2" evidence="5">
    <location>
        <begin position="43"/>
        <end position="108"/>
    </location>
</feature>
<evidence type="ECO:0000259" key="6">
    <source>
        <dbReference type="Pfam" id="PF04545"/>
    </source>
</evidence>
<keyword evidence="1" id="KW-0805">Transcription regulation</keyword>
<organism evidence="7 8">
    <name type="scientific">Candidatus Nomurabacteria bacterium RIFCSPHIGHO2_01_FULL_39_9</name>
    <dbReference type="NCBI Taxonomy" id="1801735"/>
    <lineage>
        <taxon>Bacteria</taxon>
        <taxon>Candidatus Nomuraibacteriota</taxon>
    </lineage>
</organism>
<evidence type="ECO:0000313" key="7">
    <source>
        <dbReference type="EMBL" id="OGI61836.1"/>
    </source>
</evidence>
<dbReference type="PANTHER" id="PTHR30603">
    <property type="entry name" value="RNA POLYMERASE SIGMA FACTOR RPO"/>
    <property type="match status" value="1"/>
</dbReference>
<evidence type="ECO:0000256" key="1">
    <source>
        <dbReference type="ARBA" id="ARBA00023015"/>
    </source>
</evidence>
<reference evidence="7 8" key="1">
    <citation type="journal article" date="2016" name="Nat. Commun.">
        <title>Thousands of microbial genomes shed light on interconnected biogeochemical processes in an aquifer system.</title>
        <authorList>
            <person name="Anantharaman K."/>
            <person name="Brown C.T."/>
            <person name="Hug L.A."/>
            <person name="Sharon I."/>
            <person name="Castelle C.J."/>
            <person name="Probst A.J."/>
            <person name="Thomas B.C."/>
            <person name="Singh A."/>
            <person name="Wilkins M.J."/>
            <person name="Karaoz U."/>
            <person name="Brodie E.L."/>
            <person name="Williams K.H."/>
            <person name="Hubbard S.S."/>
            <person name="Banfield J.F."/>
        </authorList>
    </citation>
    <scope>NUCLEOTIDE SEQUENCE [LARGE SCALE GENOMIC DNA]</scope>
</reference>
<gene>
    <name evidence="7" type="ORF">A2645_00515</name>
</gene>
<dbReference type="NCBIfam" id="TIGR02937">
    <property type="entry name" value="sigma70-ECF"/>
    <property type="match status" value="1"/>
</dbReference>
<evidence type="ECO:0008006" key="9">
    <source>
        <dbReference type="Google" id="ProtNLM"/>
    </source>
</evidence>
<keyword evidence="3" id="KW-0238">DNA-binding</keyword>
<dbReference type="InterPro" id="IPR013324">
    <property type="entry name" value="RNA_pol_sigma_r3/r4-like"/>
</dbReference>
<dbReference type="CDD" id="cd06171">
    <property type="entry name" value="Sigma70_r4"/>
    <property type="match status" value="1"/>
</dbReference>